<evidence type="ECO:0000256" key="3">
    <source>
        <dbReference type="SAM" id="SignalP"/>
    </source>
</evidence>
<dbReference type="Gene3D" id="2.180.10.10">
    <property type="entry name" value="RHS repeat-associated core"/>
    <property type="match status" value="1"/>
</dbReference>
<comment type="caution">
    <text evidence="5">The sequence shown here is derived from an EMBL/GenBank/DDBJ whole genome shotgun (WGS) entry which is preliminary data.</text>
</comment>
<feature type="signal peptide" evidence="3">
    <location>
        <begin position="1"/>
        <end position="20"/>
    </location>
</feature>
<dbReference type="NCBIfam" id="TIGR03696">
    <property type="entry name" value="Rhs_assc_core"/>
    <property type="match status" value="1"/>
</dbReference>
<dbReference type="EMBL" id="JAQJCQ010000010">
    <property type="protein sequence ID" value="MEL4892297.1"/>
    <property type="molecule type" value="Genomic_DNA"/>
</dbReference>
<dbReference type="InterPro" id="IPR022385">
    <property type="entry name" value="Rhs_assc_core"/>
</dbReference>
<dbReference type="Proteomes" id="UP001486626">
    <property type="component" value="Unassembled WGS sequence"/>
</dbReference>
<dbReference type="InterPro" id="IPR050708">
    <property type="entry name" value="T6SS_VgrG/RHS"/>
</dbReference>
<accession>A0ABU9LDM9</accession>
<organism evidence="5 6">
    <name type="scientific">Xanthomonas protegens</name>
    <dbReference type="NCBI Taxonomy" id="3380705"/>
    <lineage>
        <taxon>Bacteria</taxon>
        <taxon>Pseudomonadati</taxon>
        <taxon>Pseudomonadota</taxon>
        <taxon>Gammaproteobacteria</taxon>
        <taxon>Lysobacterales</taxon>
        <taxon>Lysobacteraceae</taxon>
        <taxon>Xanthomonas</taxon>
    </lineage>
</organism>
<sequence>MSWIGLLWVLLLALPLQALAETVEYFHTDALGTPIAVTDASGNLIETSEYEPYGKLLNRPVTDGPGFTGHVQDAATGLTYMQQRYYDPVIGRFLSVDPVTVNLKSGSGFNRYFYGNNNPYRFFDPDGRCVGSHISDRDGRCPGSDSYTTTPRAESKISSSQQKISVMGNWQQPARWEDWYGRPLTFGEKEAAKDEFPNINVDLIKIDYNAVIGGFTPRNTIHFPSNMESCRDFILCDGGRHIGWFIHELTHAWQYQNGVSPFWGHIFSKDALNFGGYLGFKGYLNTRDPSGLGTEKQADWHMYNYLCRNGLMAGC</sequence>
<evidence type="ECO:0000313" key="6">
    <source>
        <dbReference type="Proteomes" id="UP001486626"/>
    </source>
</evidence>
<feature type="domain" description="Teneurin-like YD-shell" evidence="4">
    <location>
        <begin position="25"/>
        <end position="119"/>
    </location>
</feature>
<reference evidence="5 6" key="1">
    <citation type="journal article" date="2024" name="FEMS Microbiol. Lett.">
        <title>Xanthomonas protegens sp. nov., a novel rice seed-associated bacterium, provides in vivo protection against X. oryzae pv. oryzae, the bacterial leaf blight pathogen.</title>
        <authorList>
            <person name="Rana R."/>
            <person name="Sharma A."/>
            <person name="Madhavan V.N."/>
            <person name="Korpole S."/>
            <person name="Sonti R.V."/>
            <person name="Patel H.K."/>
            <person name="Patil P.B."/>
        </authorList>
    </citation>
    <scope>NUCLEOTIDE SEQUENCE [LARGE SCALE GENOMIC DNA]</scope>
    <source>
        <strain evidence="5 6">PPL118</strain>
    </source>
</reference>
<proteinExistence type="predicted"/>
<dbReference type="RefSeq" id="WP_342073764.1">
    <property type="nucleotide sequence ID" value="NZ_JAQJCQ010000010.1"/>
</dbReference>
<keyword evidence="1" id="KW-0677">Repeat</keyword>
<keyword evidence="6" id="KW-1185">Reference proteome</keyword>
<dbReference type="InterPro" id="IPR056823">
    <property type="entry name" value="TEN-like_YD-shell"/>
</dbReference>
<name>A0ABU9LDM9_9XANT</name>
<evidence type="ECO:0000256" key="1">
    <source>
        <dbReference type="ARBA" id="ARBA00022737"/>
    </source>
</evidence>
<feature type="chain" id="PRO_5047260783" evidence="3">
    <location>
        <begin position="21"/>
        <end position="315"/>
    </location>
</feature>
<evidence type="ECO:0000256" key="2">
    <source>
        <dbReference type="SAM" id="MobiDB-lite"/>
    </source>
</evidence>
<evidence type="ECO:0000313" key="5">
    <source>
        <dbReference type="EMBL" id="MEL4892297.1"/>
    </source>
</evidence>
<evidence type="ECO:0000259" key="4">
    <source>
        <dbReference type="Pfam" id="PF25023"/>
    </source>
</evidence>
<dbReference type="PANTHER" id="PTHR32305">
    <property type="match status" value="1"/>
</dbReference>
<keyword evidence="3" id="KW-0732">Signal</keyword>
<protein>
    <submittedName>
        <fullName evidence="5">RHS domain-containing protein</fullName>
    </submittedName>
</protein>
<dbReference type="PANTHER" id="PTHR32305:SF15">
    <property type="entry name" value="PROTEIN RHSA-RELATED"/>
    <property type="match status" value="1"/>
</dbReference>
<gene>
    <name evidence="5" type="ORF">PIQ37_12745</name>
</gene>
<feature type="region of interest" description="Disordered" evidence="2">
    <location>
        <begin position="137"/>
        <end position="158"/>
    </location>
</feature>
<dbReference type="Pfam" id="PF25023">
    <property type="entry name" value="TEN_YD-shell"/>
    <property type="match status" value="1"/>
</dbReference>